<keyword evidence="3" id="KW-1185">Reference proteome</keyword>
<feature type="transmembrane region" description="Helical" evidence="1">
    <location>
        <begin position="131"/>
        <end position="150"/>
    </location>
</feature>
<gene>
    <name evidence="2" type="ORF">GCM10007414_21700</name>
</gene>
<keyword evidence="1" id="KW-0812">Transmembrane</keyword>
<organism evidence="2 3">
    <name type="scientific">Agarivorans gilvus</name>
    <dbReference type="NCBI Taxonomy" id="680279"/>
    <lineage>
        <taxon>Bacteria</taxon>
        <taxon>Pseudomonadati</taxon>
        <taxon>Pseudomonadota</taxon>
        <taxon>Gammaproteobacteria</taxon>
        <taxon>Alteromonadales</taxon>
        <taxon>Alteromonadaceae</taxon>
        <taxon>Agarivorans</taxon>
    </lineage>
</organism>
<feature type="transmembrane region" description="Helical" evidence="1">
    <location>
        <begin position="30"/>
        <end position="46"/>
    </location>
</feature>
<evidence type="ECO:0000313" key="2">
    <source>
        <dbReference type="EMBL" id="GGB07976.1"/>
    </source>
</evidence>
<reference evidence="3" key="1">
    <citation type="journal article" date="2019" name="Int. J. Syst. Evol. Microbiol.">
        <title>The Global Catalogue of Microorganisms (GCM) 10K type strain sequencing project: providing services to taxonomists for standard genome sequencing and annotation.</title>
        <authorList>
            <consortium name="The Broad Institute Genomics Platform"/>
            <consortium name="The Broad Institute Genome Sequencing Center for Infectious Disease"/>
            <person name="Wu L."/>
            <person name="Ma J."/>
        </authorList>
    </citation>
    <scope>NUCLEOTIDE SEQUENCE [LARGE SCALE GENOMIC DNA]</scope>
    <source>
        <strain evidence="3">CGMCC 1.10131</strain>
    </source>
</reference>
<evidence type="ECO:0008006" key="4">
    <source>
        <dbReference type="Google" id="ProtNLM"/>
    </source>
</evidence>
<dbReference type="RefSeq" id="WP_055734175.1">
    <property type="nucleotide sequence ID" value="NZ_BMDY01000012.1"/>
</dbReference>
<protein>
    <recommendedName>
        <fullName evidence="4">DNA gyrase subunit B</fullName>
    </recommendedName>
</protein>
<proteinExistence type="predicted"/>
<feature type="transmembrane region" description="Helical" evidence="1">
    <location>
        <begin position="156"/>
        <end position="177"/>
    </location>
</feature>
<evidence type="ECO:0000313" key="3">
    <source>
        <dbReference type="Proteomes" id="UP000651977"/>
    </source>
</evidence>
<keyword evidence="1" id="KW-1133">Transmembrane helix</keyword>
<sequence length="188" mass="21174">MSGIVKVMVMAALAAYPFLIYFGLSSFSSYVIGAFIAAIFAVRLLLTCRGRGLMKQQKWLAVAGLGLAGLALIRQEPSWFKCYPLLVNSLLFIVFSMSLREPQPIIERFARLGRKAIPDAARPYFIKLTKIWCVFFVLNAAVSAWTIWGADLKTWTLYNGLISYLLMAGLLGGEWIYRKITRLEANYE</sequence>
<accession>A0ABQ1I3H2</accession>
<name>A0ABQ1I3H2_9ALTE</name>
<comment type="caution">
    <text evidence="2">The sequence shown here is derived from an EMBL/GenBank/DDBJ whole genome shotgun (WGS) entry which is preliminary data.</text>
</comment>
<dbReference type="EMBL" id="BMDY01000012">
    <property type="protein sequence ID" value="GGB07976.1"/>
    <property type="molecule type" value="Genomic_DNA"/>
</dbReference>
<evidence type="ECO:0000256" key="1">
    <source>
        <dbReference type="SAM" id="Phobius"/>
    </source>
</evidence>
<dbReference type="Proteomes" id="UP000651977">
    <property type="component" value="Unassembled WGS sequence"/>
</dbReference>
<keyword evidence="1" id="KW-0472">Membrane</keyword>
<feature type="transmembrane region" description="Helical" evidence="1">
    <location>
        <begin position="7"/>
        <end position="24"/>
    </location>
</feature>